<keyword evidence="3" id="KW-1185">Reference proteome</keyword>
<dbReference type="InterPro" id="IPR011009">
    <property type="entry name" value="Kinase-like_dom_sf"/>
</dbReference>
<feature type="domain" description="Protein kinase" evidence="1">
    <location>
        <begin position="1"/>
        <end position="244"/>
    </location>
</feature>
<dbReference type="PROSITE" id="PS00108">
    <property type="entry name" value="PROTEIN_KINASE_ST"/>
    <property type="match status" value="1"/>
</dbReference>
<organism evidence="2 3">
    <name type="scientific">Cinchona calisaya</name>
    <dbReference type="NCBI Taxonomy" id="153742"/>
    <lineage>
        <taxon>Eukaryota</taxon>
        <taxon>Viridiplantae</taxon>
        <taxon>Streptophyta</taxon>
        <taxon>Embryophyta</taxon>
        <taxon>Tracheophyta</taxon>
        <taxon>Spermatophyta</taxon>
        <taxon>Magnoliopsida</taxon>
        <taxon>eudicotyledons</taxon>
        <taxon>Gunneridae</taxon>
        <taxon>Pentapetalae</taxon>
        <taxon>asterids</taxon>
        <taxon>lamiids</taxon>
        <taxon>Gentianales</taxon>
        <taxon>Rubiaceae</taxon>
        <taxon>Cinchonoideae</taxon>
        <taxon>Cinchoneae</taxon>
        <taxon>Cinchona</taxon>
    </lineage>
</organism>
<dbReference type="SMART" id="SM00220">
    <property type="entry name" value="S_TKc"/>
    <property type="match status" value="1"/>
</dbReference>
<gene>
    <name evidence="2" type="ORF">ACH5RR_033197</name>
</gene>
<dbReference type="Proteomes" id="UP001630127">
    <property type="component" value="Unassembled WGS sequence"/>
</dbReference>
<name>A0ABD2YKA5_9GENT</name>
<proteinExistence type="predicted"/>
<dbReference type="FunFam" id="1.10.510.10:FF:000988">
    <property type="entry name" value="Leucine-rich repeat protein kinase family protein"/>
    <property type="match status" value="1"/>
</dbReference>
<dbReference type="InterPro" id="IPR000719">
    <property type="entry name" value="Prot_kinase_dom"/>
</dbReference>
<accession>A0ABD2YKA5</accession>
<evidence type="ECO:0000313" key="3">
    <source>
        <dbReference type="Proteomes" id="UP001630127"/>
    </source>
</evidence>
<dbReference type="AlphaFoldDB" id="A0ABD2YKA5"/>
<dbReference type="PROSITE" id="PS50011">
    <property type="entry name" value="PROTEIN_KINASE_DOM"/>
    <property type="match status" value="1"/>
</dbReference>
<reference evidence="2 3" key="1">
    <citation type="submission" date="2024-11" db="EMBL/GenBank/DDBJ databases">
        <title>A near-complete genome assembly of Cinchona calisaya.</title>
        <authorList>
            <person name="Lian D.C."/>
            <person name="Zhao X.W."/>
            <person name="Wei L."/>
        </authorList>
    </citation>
    <scope>NUCLEOTIDE SEQUENCE [LARGE SCALE GENOMIC DNA]</scope>
    <source>
        <tissue evidence="2">Nenye</tissue>
    </source>
</reference>
<dbReference type="Gene3D" id="1.10.510.10">
    <property type="entry name" value="Transferase(Phosphotransferase) domain 1"/>
    <property type="match status" value="1"/>
</dbReference>
<dbReference type="EMBL" id="JBJUIK010000013">
    <property type="protein sequence ID" value="KAL3507815.1"/>
    <property type="molecule type" value="Genomic_DNA"/>
</dbReference>
<evidence type="ECO:0000313" key="2">
    <source>
        <dbReference type="EMBL" id="KAL3507815.1"/>
    </source>
</evidence>
<dbReference type="InterPro" id="IPR008271">
    <property type="entry name" value="Ser/Thr_kinase_AS"/>
</dbReference>
<comment type="caution">
    <text evidence="2">The sequence shown here is derived from an EMBL/GenBank/DDBJ whole genome shotgun (WGS) entry which is preliminary data.</text>
</comment>
<evidence type="ECO:0000259" key="1">
    <source>
        <dbReference type="PROSITE" id="PS50011"/>
    </source>
</evidence>
<dbReference type="SUPFAM" id="SSF56112">
    <property type="entry name" value="Protein kinase-like (PK-like)"/>
    <property type="match status" value="1"/>
</dbReference>
<protein>
    <recommendedName>
        <fullName evidence="1">Protein kinase domain-containing protein</fullName>
    </recommendedName>
</protein>
<sequence length="254" mass="28515">MERYGCTAIFAPCVIQQLYLEKLARAGDKDVPVALAVFIARDVACALAELHSRHIIHRDIKGENILIDLEEKRDDGSPIVKLCDFDRAIPLRSSLHSCCIAHTGIPPPDVCVGTPQWMAAQVFRTMDKRDMYGLEVDIWSFGCLLLVLLTPQFPYSDIPETYIHGFLKIGKRPCLTEELEELTDTGMEWEDIVIVQLDVELKGLQNESKILKSLVALDYWCTESNAKDRPTAKKLYNLLAHASSVVGSISLEQE</sequence>
<dbReference type="PANTHER" id="PTHR24359:SF1">
    <property type="entry name" value="INHIBITOR OF NUCLEAR FACTOR KAPPA-B KINASE EPSILON SUBUNIT HOMOLOG 1-RELATED"/>
    <property type="match status" value="1"/>
</dbReference>
<dbReference type="PANTHER" id="PTHR24359">
    <property type="entry name" value="SERINE/THREONINE-PROTEIN KINASE SBK1"/>
    <property type="match status" value="1"/>
</dbReference>
<dbReference type="Pfam" id="PF00069">
    <property type="entry name" value="Pkinase"/>
    <property type="match status" value="1"/>
</dbReference>